<dbReference type="AlphaFoldDB" id="A0A484B6X3"/>
<organism evidence="2 3">
    <name type="scientific">Drosophila navojoa</name>
    <name type="common">Fruit fly</name>
    <dbReference type="NCBI Taxonomy" id="7232"/>
    <lineage>
        <taxon>Eukaryota</taxon>
        <taxon>Metazoa</taxon>
        <taxon>Ecdysozoa</taxon>
        <taxon>Arthropoda</taxon>
        <taxon>Hexapoda</taxon>
        <taxon>Insecta</taxon>
        <taxon>Pterygota</taxon>
        <taxon>Neoptera</taxon>
        <taxon>Endopterygota</taxon>
        <taxon>Diptera</taxon>
        <taxon>Brachycera</taxon>
        <taxon>Muscomorpha</taxon>
        <taxon>Ephydroidea</taxon>
        <taxon>Drosophilidae</taxon>
        <taxon>Drosophila</taxon>
    </lineage>
</organism>
<feature type="compositionally biased region" description="Polar residues" evidence="1">
    <location>
        <begin position="1"/>
        <end position="13"/>
    </location>
</feature>
<keyword evidence="3" id="KW-1185">Reference proteome</keyword>
<evidence type="ECO:0000313" key="2">
    <source>
        <dbReference type="EMBL" id="TDG43820.1"/>
    </source>
</evidence>
<evidence type="ECO:0000256" key="1">
    <source>
        <dbReference type="SAM" id="MobiDB-lite"/>
    </source>
</evidence>
<dbReference type="EMBL" id="LSRL02000131">
    <property type="protein sequence ID" value="TDG43820.1"/>
    <property type="molecule type" value="Genomic_DNA"/>
</dbReference>
<comment type="caution">
    <text evidence="2">The sequence shown here is derived from an EMBL/GenBank/DDBJ whole genome shotgun (WGS) entry which is preliminary data.</text>
</comment>
<name>A0A484B6X3_DRONA</name>
<accession>A0A484B6X3</accession>
<gene>
    <name evidence="2" type="ORF">AWZ03_009770</name>
</gene>
<feature type="region of interest" description="Disordered" evidence="1">
    <location>
        <begin position="1"/>
        <end position="35"/>
    </location>
</feature>
<protein>
    <submittedName>
        <fullName evidence="2">Uncharacterized protein</fullName>
    </submittedName>
</protein>
<proteinExistence type="predicted"/>
<dbReference type="Proteomes" id="UP000295192">
    <property type="component" value="Unassembled WGS sequence"/>
</dbReference>
<reference evidence="2 3" key="1">
    <citation type="journal article" date="2019" name="J. Hered.">
        <title>An Improved Genome Assembly for Drosophila navojoa, the Basal Species in the mojavensis Cluster.</title>
        <authorList>
            <person name="Vanderlinde T."/>
            <person name="Dupim E.G."/>
            <person name="Nazario-Yepiz N.O."/>
            <person name="Carvalho A.B."/>
        </authorList>
    </citation>
    <scope>NUCLEOTIDE SEQUENCE [LARGE SCALE GENOMIC DNA]</scope>
    <source>
        <strain evidence="2">Navoj_Jal97</strain>
        <tissue evidence="2">Whole organism</tissue>
    </source>
</reference>
<evidence type="ECO:0000313" key="3">
    <source>
        <dbReference type="Proteomes" id="UP000295192"/>
    </source>
</evidence>
<sequence>MREVQTFSGSSYGQPPWPRPNTLKMAPTDNLSTAPVAPHQNYRRLEVRGLKLDPDNRVVAVYYSYFDFDPQTTKRPNKSSLLDIQFKQFDF</sequence>